<sequence length="420" mass="47838">MPRLKRAANKPPRVPIQNVASSSRQPEPEEGDEILHDVEEEEEMMENPEQVAQPGARRKRTSAEVKADKQARWEKSFVKRGVKNERHVDVESIGPNHTCVQRIIAQGLAYFFSENPGYIKGLVADFYKNVKVPELGKIEAKGAKITSKIGRVTVVVDPEIIAKALNYERPPPESINCPREDFASRDEVNQALYVNPAEAKRPHVPGKFKDEYRLINQFVHHNLNPRGTENKPARSEGEMLYFFMEPGNVFDWAKYIFRQMVEFKANVPTQTRMPYPCMVTKICLEKGVPRDAYEEWGKLEPGIINSSILTRSASQVRGALGEEGVRGGSYLTTMPPKRAKQSVWQKLLFCQGVATINSHRKLKREIRENARRQQRIDHKLDYVLRRQEGTVSEPYVPQPDVEAEDSDDFAGEEPESGDED</sequence>
<feature type="region of interest" description="Disordered" evidence="1">
    <location>
        <begin position="385"/>
        <end position="420"/>
    </location>
</feature>
<name>A0A834G4N4_RHOSS</name>
<evidence type="ECO:0000313" key="3">
    <source>
        <dbReference type="EMBL" id="KAF7126676.1"/>
    </source>
</evidence>
<dbReference type="EMBL" id="WJXA01000011">
    <property type="protein sequence ID" value="KAF7126676.1"/>
    <property type="molecule type" value="Genomic_DNA"/>
</dbReference>
<evidence type="ECO:0000313" key="4">
    <source>
        <dbReference type="Proteomes" id="UP000626092"/>
    </source>
</evidence>
<evidence type="ECO:0000259" key="2">
    <source>
        <dbReference type="Pfam" id="PF20167"/>
    </source>
</evidence>
<reference evidence="3" key="1">
    <citation type="submission" date="2019-11" db="EMBL/GenBank/DDBJ databases">
        <authorList>
            <person name="Liu Y."/>
            <person name="Hou J."/>
            <person name="Li T.-Q."/>
            <person name="Guan C.-H."/>
            <person name="Wu X."/>
            <person name="Wu H.-Z."/>
            <person name="Ling F."/>
            <person name="Zhang R."/>
            <person name="Shi X.-G."/>
            <person name="Ren J.-P."/>
            <person name="Chen E.-F."/>
            <person name="Sun J.-M."/>
        </authorList>
    </citation>
    <scope>NUCLEOTIDE SEQUENCE</scope>
    <source>
        <strain evidence="3">Adult_tree_wgs_1</strain>
        <tissue evidence="3">Leaves</tissue>
    </source>
</reference>
<dbReference type="Proteomes" id="UP000626092">
    <property type="component" value="Unassembled WGS sequence"/>
</dbReference>
<comment type="caution">
    <text evidence="3">The sequence shown here is derived from an EMBL/GenBank/DDBJ whole genome shotgun (WGS) entry which is preliminary data.</text>
</comment>
<keyword evidence="4" id="KW-1185">Reference proteome</keyword>
<feature type="compositionally biased region" description="Acidic residues" evidence="1">
    <location>
        <begin position="401"/>
        <end position="420"/>
    </location>
</feature>
<feature type="domain" description="Putative plant transposon protein" evidence="2">
    <location>
        <begin position="109"/>
        <end position="289"/>
    </location>
</feature>
<gene>
    <name evidence="3" type="ORF">RHSIM_Rhsim11G0091500</name>
</gene>
<dbReference type="OrthoDB" id="1436933at2759"/>
<dbReference type="InterPro" id="IPR046796">
    <property type="entry name" value="Transposase_32_dom"/>
</dbReference>
<dbReference type="AlphaFoldDB" id="A0A834G4N4"/>
<evidence type="ECO:0000256" key="1">
    <source>
        <dbReference type="SAM" id="MobiDB-lite"/>
    </source>
</evidence>
<feature type="compositionally biased region" description="Acidic residues" evidence="1">
    <location>
        <begin position="28"/>
        <end position="46"/>
    </location>
</feature>
<organism evidence="3 4">
    <name type="scientific">Rhododendron simsii</name>
    <name type="common">Sims's rhododendron</name>
    <dbReference type="NCBI Taxonomy" id="118357"/>
    <lineage>
        <taxon>Eukaryota</taxon>
        <taxon>Viridiplantae</taxon>
        <taxon>Streptophyta</taxon>
        <taxon>Embryophyta</taxon>
        <taxon>Tracheophyta</taxon>
        <taxon>Spermatophyta</taxon>
        <taxon>Magnoliopsida</taxon>
        <taxon>eudicotyledons</taxon>
        <taxon>Gunneridae</taxon>
        <taxon>Pentapetalae</taxon>
        <taxon>asterids</taxon>
        <taxon>Ericales</taxon>
        <taxon>Ericaceae</taxon>
        <taxon>Ericoideae</taxon>
        <taxon>Rhodoreae</taxon>
        <taxon>Rhododendron</taxon>
    </lineage>
</organism>
<proteinExistence type="predicted"/>
<accession>A0A834G4N4</accession>
<feature type="region of interest" description="Disordered" evidence="1">
    <location>
        <begin position="1"/>
        <end position="67"/>
    </location>
</feature>
<dbReference type="Pfam" id="PF20167">
    <property type="entry name" value="Transposase_32"/>
    <property type="match status" value="1"/>
</dbReference>
<protein>
    <recommendedName>
        <fullName evidence="2">Putative plant transposon protein domain-containing protein</fullName>
    </recommendedName>
</protein>